<name>A0A6H5IIP1_9HYME</name>
<evidence type="ECO:0000256" key="6">
    <source>
        <dbReference type="ARBA" id="ARBA00022741"/>
    </source>
</evidence>
<comment type="cofactor">
    <cofactor evidence="2">
        <name>Mg(2+)</name>
        <dbReference type="ChEBI" id="CHEBI:18420"/>
    </cofactor>
</comment>
<dbReference type="Pfam" id="PF20931">
    <property type="entry name" value="Dicer_platform"/>
    <property type="match status" value="1"/>
</dbReference>
<dbReference type="SMART" id="SM00708">
    <property type="entry name" value="PhBP"/>
    <property type="match status" value="1"/>
</dbReference>
<dbReference type="GO" id="GO:0006309">
    <property type="term" value="P:apoptotic DNA fragmentation"/>
    <property type="evidence" value="ECO:0007669"/>
    <property type="project" value="TreeGrafter"/>
</dbReference>
<dbReference type="CDD" id="cd00593">
    <property type="entry name" value="RIBOc"/>
    <property type="match status" value="2"/>
</dbReference>
<keyword evidence="7" id="KW-0255">Endonuclease</keyword>
<dbReference type="PRINTS" id="PR00261">
    <property type="entry name" value="LDLRECEPTOR"/>
</dbReference>
<keyword evidence="4" id="KW-0479">Metal-binding</keyword>
<evidence type="ECO:0000256" key="13">
    <source>
        <dbReference type="ARBA" id="ARBA00023157"/>
    </source>
</evidence>
<dbReference type="SUPFAM" id="SSF69065">
    <property type="entry name" value="RNase III domain-like"/>
    <property type="match status" value="2"/>
</dbReference>
<evidence type="ECO:0000256" key="4">
    <source>
        <dbReference type="ARBA" id="ARBA00022723"/>
    </source>
</evidence>
<dbReference type="SUPFAM" id="SSF57424">
    <property type="entry name" value="LDL receptor-like module"/>
    <property type="match status" value="1"/>
</dbReference>
<dbReference type="Gene3D" id="1.10.238.20">
    <property type="entry name" value="Pheromone/general odorant binding protein domain"/>
    <property type="match status" value="1"/>
</dbReference>
<dbReference type="InterPro" id="IPR006170">
    <property type="entry name" value="PBP/GOBP"/>
</dbReference>
<evidence type="ECO:0000256" key="18">
    <source>
        <dbReference type="SAM" id="MobiDB-lite"/>
    </source>
</evidence>
<dbReference type="InterPro" id="IPR043128">
    <property type="entry name" value="Rev_trsase/Diguanyl_cyclase"/>
</dbReference>
<dbReference type="Gene3D" id="3.30.160.20">
    <property type="match status" value="1"/>
</dbReference>
<evidence type="ECO:0000256" key="14">
    <source>
        <dbReference type="ARBA" id="ARBA00023158"/>
    </source>
</evidence>
<keyword evidence="13 16" id="KW-1015">Disulfide bond</keyword>
<evidence type="ECO:0000256" key="11">
    <source>
        <dbReference type="ARBA" id="ARBA00022842"/>
    </source>
</evidence>
<dbReference type="CDD" id="cd01650">
    <property type="entry name" value="RT_nLTR_like"/>
    <property type="match status" value="1"/>
</dbReference>
<reference evidence="25 26" key="1">
    <citation type="submission" date="2020-02" db="EMBL/GenBank/DDBJ databases">
        <authorList>
            <person name="Ferguson B K."/>
        </authorList>
    </citation>
    <scope>NUCLEOTIDE SEQUENCE [LARGE SCALE GENOMIC DNA]</scope>
</reference>
<dbReference type="GO" id="GO:0003723">
    <property type="term" value="F:RNA binding"/>
    <property type="evidence" value="ECO:0007669"/>
    <property type="project" value="UniProtKB-UniRule"/>
</dbReference>
<keyword evidence="19" id="KW-0472">Membrane</keyword>
<accession>A0A6H5IIP1</accession>
<dbReference type="Pfam" id="PF02170">
    <property type="entry name" value="PAZ"/>
    <property type="match status" value="1"/>
</dbReference>
<keyword evidence="19" id="KW-0812">Transmembrane</keyword>
<feature type="compositionally biased region" description="Polar residues" evidence="18">
    <location>
        <begin position="35"/>
        <end position="45"/>
    </location>
</feature>
<dbReference type="FunFam" id="2.170.260.10:FF:000002">
    <property type="entry name" value="Putative Endoribonuclease Dicer"/>
    <property type="match status" value="1"/>
</dbReference>
<dbReference type="InterPro" id="IPR043502">
    <property type="entry name" value="DNA/RNA_pol_sf"/>
</dbReference>
<feature type="domain" description="Dicer dsRNA-binding fold" evidence="24">
    <location>
        <begin position="50"/>
        <end position="145"/>
    </location>
</feature>
<keyword evidence="5" id="KW-0677">Repeat</keyword>
<evidence type="ECO:0000259" key="24">
    <source>
        <dbReference type="PROSITE" id="PS51327"/>
    </source>
</evidence>
<organism evidence="25 26">
    <name type="scientific">Trichogramma brassicae</name>
    <dbReference type="NCBI Taxonomy" id="86971"/>
    <lineage>
        <taxon>Eukaryota</taxon>
        <taxon>Metazoa</taxon>
        <taxon>Ecdysozoa</taxon>
        <taxon>Arthropoda</taxon>
        <taxon>Hexapoda</taxon>
        <taxon>Insecta</taxon>
        <taxon>Pterygota</taxon>
        <taxon>Neoptera</taxon>
        <taxon>Endopterygota</taxon>
        <taxon>Hymenoptera</taxon>
        <taxon>Apocrita</taxon>
        <taxon>Proctotrupomorpha</taxon>
        <taxon>Chalcidoidea</taxon>
        <taxon>Trichogrammatidae</taxon>
        <taxon>Trichogramma</taxon>
    </lineage>
</organism>
<feature type="transmembrane region" description="Helical" evidence="19">
    <location>
        <begin position="2971"/>
        <end position="2988"/>
    </location>
</feature>
<evidence type="ECO:0000256" key="17">
    <source>
        <dbReference type="PROSITE-ProRule" id="PRU00657"/>
    </source>
</evidence>
<dbReference type="Gene3D" id="4.10.400.10">
    <property type="entry name" value="Low-density Lipoprotein Receptor"/>
    <property type="match status" value="1"/>
</dbReference>
<keyword evidence="11" id="KW-0460">Magnesium</keyword>
<evidence type="ECO:0000256" key="3">
    <source>
        <dbReference type="ARBA" id="ARBA00022722"/>
    </source>
</evidence>
<dbReference type="Pfam" id="PF00057">
    <property type="entry name" value="Ldl_recept_a"/>
    <property type="match status" value="1"/>
</dbReference>
<evidence type="ECO:0000313" key="26">
    <source>
        <dbReference type="Proteomes" id="UP000479190"/>
    </source>
</evidence>
<protein>
    <submittedName>
        <fullName evidence="25">Uncharacterized protein</fullName>
    </submittedName>
</protein>
<dbReference type="SUPFAM" id="SSF49854">
    <property type="entry name" value="Spermadhesin, CUB domain"/>
    <property type="match status" value="2"/>
</dbReference>
<dbReference type="GO" id="GO:0046872">
    <property type="term" value="F:metal ion binding"/>
    <property type="evidence" value="ECO:0007669"/>
    <property type="project" value="UniProtKB-KW"/>
</dbReference>
<evidence type="ECO:0000256" key="2">
    <source>
        <dbReference type="ARBA" id="ARBA00001946"/>
    </source>
</evidence>
<feature type="disulfide bond" evidence="16">
    <location>
        <begin position="2582"/>
        <end position="2597"/>
    </location>
</feature>
<evidence type="ECO:0000256" key="19">
    <source>
        <dbReference type="SAM" id="Phobius"/>
    </source>
</evidence>
<dbReference type="InterPro" id="IPR005034">
    <property type="entry name" value="Dicer_dimerisation"/>
</dbReference>
<feature type="domain" description="RNase III" evidence="21">
    <location>
        <begin position="1086"/>
        <end position="1239"/>
    </location>
</feature>
<dbReference type="GO" id="GO:0071897">
    <property type="term" value="P:DNA biosynthetic process"/>
    <property type="evidence" value="ECO:0007669"/>
    <property type="project" value="UniProtKB-ARBA"/>
</dbReference>
<dbReference type="SMART" id="SM00192">
    <property type="entry name" value="LDLa"/>
    <property type="match status" value="2"/>
</dbReference>
<dbReference type="InterPro" id="IPR048512">
    <property type="entry name" value="Dicer_platform"/>
</dbReference>
<dbReference type="GO" id="GO:0005524">
    <property type="term" value="F:ATP binding"/>
    <property type="evidence" value="ECO:0007669"/>
    <property type="project" value="UniProtKB-KW"/>
</dbReference>
<evidence type="ECO:0000256" key="15">
    <source>
        <dbReference type="ARBA" id="ARBA00023211"/>
    </source>
</evidence>
<dbReference type="GO" id="GO:0070578">
    <property type="term" value="C:RISC-loading complex"/>
    <property type="evidence" value="ECO:0007669"/>
    <property type="project" value="TreeGrafter"/>
</dbReference>
<dbReference type="InterPro" id="IPR036085">
    <property type="entry name" value="PAZ_dom_sf"/>
</dbReference>
<keyword evidence="9" id="KW-0347">Helicase</keyword>
<dbReference type="InterPro" id="IPR000859">
    <property type="entry name" value="CUB_dom"/>
</dbReference>
<dbReference type="Gene3D" id="3.30.70.270">
    <property type="match status" value="1"/>
</dbReference>
<comment type="cofactor">
    <cofactor evidence="1">
        <name>Mn(2+)</name>
        <dbReference type="ChEBI" id="CHEBI:29035"/>
    </cofactor>
</comment>
<dbReference type="PROSITE" id="PS50142">
    <property type="entry name" value="RNASE_3_2"/>
    <property type="match status" value="2"/>
</dbReference>
<dbReference type="Gene3D" id="1.10.1520.10">
    <property type="entry name" value="Ribonuclease III domain"/>
    <property type="match status" value="2"/>
</dbReference>
<dbReference type="Proteomes" id="UP000479190">
    <property type="component" value="Unassembled WGS sequence"/>
</dbReference>
<dbReference type="FunFam" id="1.10.1520.10:FF:000005">
    <property type="entry name" value="Putative endoribonuclease dicer"/>
    <property type="match status" value="1"/>
</dbReference>
<dbReference type="Pfam" id="PF00636">
    <property type="entry name" value="Ribonuclease_3"/>
    <property type="match status" value="2"/>
</dbReference>
<keyword evidence="6" id="KW-0547">Nucleotide-binding</keyword>
<dbReference type="CDD" id="cd00112">
    <property type="entry name" value="LDLa"/>
    <property type="match status" value="1"/>
</dbReference>
<dbReference type="Pfam" id="PF03368">
    <property type="entry name" value="Dicer_dimer"/>
    <property type="match status" value="1"/>
</dbReference>
<dbReference type="EMBL" id="CADCXV010000815">
    <property type="protein sequence ID" value="CAB0036365.1"/>
    <property type="molecule type" value="Genomic_DNA"/>
</dbReference>
<evidence type="ECO:0000256" key="7">
    <source>
        <dbReference type="ARBA" id="ARBA00022759"/>
    </source>
</evidence>
<evidence type="ECO:0000256" key="9">
    <source>
        <dbReference type="ARBA" id="ARBA00022806"/>
    </source>
</evidence>
<keyword evidence="15" id="KW-0464">Manganese</keyword>
<dbReference type="Pfam" id="PF25090">
    <property type="entry name" value="DUF7805"/>
    <property type="match status" value="1"/>
</dbReference>
<dbReference type="InterPro" id="IPR000999">
    <property type="entry name" value="RNase_III_dom"/>
</dbReference>
<dbReference type="InterPro" id="IPR003100">
    <property type="entry name" value="PAZ_dom"/>
</dbReference>
<evidence type="ECO:0000259" key="22">
    <source>
        <dbReference type="PROSITE" id="PS50821"/>
    </source>
</evidence>
<dbReference type="PROSITE" id="PS50878">
    <property type="entry name" value="RT_POL"/>
    <property type="match status" value="1"/>
</dbReference>
<dbReference type="InterPro" id="IPR044441">
    <property type="entry name" value="DICER_DSRM"/>
</dbReference>
<keyword evidence="14" id="KW-0943">RNA-mediated gene silencing</keyword>
<dbReference type="GO" id="GO:0005737">
    <property type="term" value="C:cytoplasm"/>
    <property type="evidence" value="ECO:0007669"/>
    <property type="project" value="TreeGrafter"/>
</dbReference>
<feature type="transmembrane region" description="Helical" evidence="19">
    <location>
        <begin position="2611"/>
        <end position="2633"/>
    </location>
</feature>
<feature type="domain" description="Reverse transcriptase" evidence="23">
    <location>
        <begin position="2652"/>
        <end position="2921"/>
    </location>
</feature>
<dbReference type="Gene3D" id="3.30.160.380">
    <property type="entry name" value="Dicer dimerisation domain"/>
    <property type="match status" value="1"/>
</dbReference>
<evidence type="ECO:0000256" key="1">
    <source>
        <dbReference type="ARBA" id="ARBA00001936"/>
    </source>
</evidence>
<dbReference type="PANTHER" id="PTHR14950">
    <property type="entry name" value="DICER-RELATED"/>
    <property type="match status" value="1"/>
</dbReference>
<dbReference type="Pfam" id="PF00431">
    <property type="entry name" value="CUB"/>
    <property type="match status" value="1"/>
</dbReference>
<evidence type="ECO:0000259" key="20">
    <source>
        <dbReference type="PROSITE" id="PS01180"/>
    </source>
</evidence>
<feature type="domain" description="PAZ" evidence="22">
    <location>
        <begin position="321"/>
        <end position="467"/>
    </location>
</feature>
<dbReference type="SMART" id="SM00535">
    <property type="entry name" value="RIBOc"/>
    <property type="match status" value="2"/>
</dbReference>
<dbReference type="InterPro" id="IPR023415">
    <property type="entry name" value="LDLR_class-A_CS"/>
</dbReference>
<dbReference type="CDD" id="cd00041">
    <property type="entry name" value="CUB"/>
    <property type="match status" value="1"/>
</dbReference>
<gene>
    <name evidence="25" type="ORF">TBRA_LOCUS8234</name>
</gene>
<evidence type="ECO:0000259" key="21">
    <source>
        <dbReference type="PROSITE" id="PS50142"/>
    </source>
</evidence>
<dbReference type="GO" id="GO:0030422">
    <property type="term" value="P:siRNA processing"/>
    <property type="evidence" value="ECO:0007669"/>
    <property type="project" value="InterPro"/>
</dbReference>
<keyword evidence="19" id="KW-1133">Transmembrane helix</keyword>
<dbReference type="InterPro" id="IPR036389">
    <property type="entry name" value="RNase_III_sf"/>
</dbReference>
<dbReference type="GO" id="GO:0004386">
    <property type="term" value="F:helicase activity"/>
    <property type="evidence" value="ECO:0007669"/>
    <property type="project" value="UniProtKB-KW"/>
</dbReference>
<feature type="domain" description="RNase III" evidence="21">
    <location>
        <begin position="796"/>
        <end position="1002"/>
    </location>
</feature>
<dbReference type="OrthoDB" id="10037824at2759"/>
<dbReference type="PROSITE" id="PS01180">
    <property type="entry name" value="CUB"/>
    <property type="match status" value="1"/>
</dbReference>
<dbReference type="PROSITE" id="PS51327">
    <property type="entry name" value="DICER_DSRBF"/>
    <property type="match status" value="1"/>
</dbReference>
<feature type="non-terminal residue" evidence="25">
    <location>
        <position position="3050"/>
    </location>
</feature>
<feature type="transmembrane region" description="Helical" evidence="19">
    <location>
        <begin position="3000"/>
        <end position="3017"/>
    </location>
</feature>
<dbReference type="CDD" id="cd02843">
    <property type="entry name" value="PAZ_dicer_like"/>
    <property type="match status" value="1"/>
</dbReference>
<dbReference type="SUPFAM" id="SSF101690">
    <property type="entry name" value="PAZ domain"/>
    <property type="match status" value="1"/>
</dbReference>
<keyword evidence="10" id="KW-0067">ATP-binding</keyword>
<dbReference type="CDD" id="cd23992">
    <property type="entry name" value="PBP_GOBP"/>
    <property type="match status" value="1"/>
</dbReference>
<feature type="domain" description="CUB" evidence="20">
    <location>
        <begin position="1885"/>
        <end position="2016"/>
    </location>
</feature>
<dbReference type="Gene3D" id="2.60.120.290">
    <property type="entry name" value="Spermadhesin, CUB domain"/>
    <property type="match status" value="2"/>
</dbReference>
<keyword evidence="8" id="KW-0378">Hydrolase</keyword>
<dbReference type="PROSITE" id="PS01209">
    <property type="entry name" value="LDLRA_1"/>
    <property type="match status" value="1"/>
</dbReference>
<dbReference type="InterPro" id="IPR056707">
    <property type="entry name" value="DUF7805"/>
</dbReference>
<evidence type="ECO:0000313" key="25">
    <source>
        <dbReference type="EMBL" id="CAB0036365.1"/>
    </source>
</evidence>
<dbReference type="PROSITE" id="PS00517">
    <property type="entry name" value="RNASE_3_1"/>
    <property type="match status" value="1"/>
</dbReference>
<dbReference type="GO" id="GO:0031054">
    <property type="term" value="P:pre-miRNA processing"/>
    <property type="evidence" value="ECO:0007669"/>
    <property type="project" value="InterPro"/>
</dbReference>
<dbReference type="SUPFAM" id="SSF47565">
    <property type="entry name" value="Insect pheromone/odorant-binding proteins"/>
    <property type="match status" value="1"/>
</dbReference>
<evidence type="ECO:0000256" key="5">
    <source>
        <dbReference type="ARBA" id="ARBA00022737"/>
    </source>
</evidence>
<dbReference type="Pfam" id="PF01395">
    <property type="entry name" value="PBP_GOBP"/>
    <property type="match status" value="1"/>
</dbReference>
<keyword evidence="26" id="KW-1185">Reference proteome</keyword>
<evidence type="ECO:0000256" key="12">
    <source>
        <dbReference type="ARBA" id="ARBA00022884"/>
    </source>
</evidence>
<dbReference type="Gene3D" id="2.170.260.10">
    <property type="entry name" value="paz domain"/>
    <property type="match status" value="1"/>
</dbReference>
<dbReference type="InterPro" id="IPR038248">
    <property type="entry name" value="Dicer_dimer_sf"/>
</dbReference>
<keyword evidence="12 17" id="KW-0694">RNA-binding</keyword>
<keyword evidence="3" id="KW-0540">Nuclease</keyword>
<dbReference type="InterPro" id="IPR002172">
    <property type="entry name" value="LDrepeatLR_classA_rpt"/>
</dbReference>
<dbReference type="GO" id="GO:0004525">
    <property type="term" value="F:ribonuclease III activity"/>
    <property type="evidence" value="ECO:0007669"/>
    <property type="project" value="InterPro"/>
</dbReference>
<dbReference type="SMART" id="SM00949">
    <property type="entry name" value="PAZ"/>
    <property type="match status" value="1"/>
</dbReference>
<dbReference type="PANTHER" id="PTHR14950:SF37">
    <property type="entry name" value="ENDORIBONUCLEASE DICER"/>
    <property type="match status" value="1"/>
</dbReference>
<sequence>MISQAGYMKILLALSINNSEEAQSKSDNPIEVQQEVKSSINPSKGQSPRSQQRRSRYCTKLPSDTFTKLTPEWEIKEVTLNGRNMYVCSIHLPINSPLKYTVESWPMPTRALAKRVAALRMCIQLHKEQEIDDFLSPISKETFRAMPEYNEAPPLSEDEDTEDLDIRPGTTKRRQYYYKKIADALVNCKPEPHKPCYLYHINMILSCPLPEEQNTRGRKLYPPEESAIGFGILTSKPIPPVCAFPIYTRCGEVKVELQLISDEVVLTKSQIDKAIDFLNFTFSNVLRFQKYLMLFDPASSTNSYIIIPVKNHVKPICIDWEFIDTVIANRESLPYQMSDDKRRDFTFDAARYNDAVVMPWYRNQDQPQYFYVAEICHHLNPKSQFPGEDYNSFEEYYFKKYDIKIQNLTQPLLDVDHTSARLNFLTPRYVNRKGVALPTTSEKTKLAKRENLEQKQILVAELCAVHPFPASLWRQAVCLPCILYRANALLLADQLRREVAKAINLGRATLDEKFKWSPLDFGWSLADVIKKIKDESKSKNKSFDGSVQSVKRDSLAEKSMEEKKMEVEGGEVIEEITRPGQFEISTFEMGQCGTGSNDQLSLKAASNTDLDVVYASPNAVSEADSRSYSDYDGLESDDATSVCSNLSNRTNSRCLEINYTEENCAEAIDSRDTAFERENKRLKALQDEEDNQGWQWEIKNDEQSSAHIKTHFENREINEKFIRQRGMIVDVETPVFFERGIRRISNMIEPVEDEQINKVIKLLKAEMDTPEKSFFNKIKPAVPMPRTPPKYRTYHGFTFDDQPNLENHSGPSPSLILQAVTMSNANDGINLERLETIGDSFLKYAITNYLYCTYLNIHEGKLSHLRSKQVSNLNLYRLGKAKNFACSMIATKFEPHDNWLPPCYHVPQELEQVLIESGVPSTMWNQAEFPDPKDGIEIDAILRGTQQKLSMMKSELSEKNVYVNNNVRSFIPYNLITQHSIPDKSIADCVEALIGAYLISCGPKGALIFMTYLGIPVLPTREVLLVQDEEPTDRPIGSTEYVKGKTEDGKTTWSNVVYENLPHPPSPLLYNSPNAEAELEFMLDGYDVLEQKIGYKFNDRSYLLQAFTHASYYRNHLTDCYQRLEFLGDAILDYLITRHLYQDKRCHSPGALTDLRSALVNNTIFASLAVRCGFHKYFRHLSPGLSVVIERFVDIQEKNCHTISEECCFNSEEAEDIEVPKALGDVFESVAGAIYLDSNMSLDAVWGVYYEIMKGEIDRFSESVPKSPIRELLELEPEIAKFSNPEKLADGRRVRVTVEIFGKGTFKGIAMIDAVNEGNIVNDRAITCYMYCLFEAFSLVDEDGILEVEMLVGFLPEDMQASAEPIISSCTDESAGDVCDKMYATAKCIHDKRPDHFNGRNTTRYWRCQEIDSCRAHGTLIDKFQDSHCAAQQNHEQQWWRQLPACISHGNRRWHKLIIKPSVCLSIYRHYKYVNIYKYNFKYKINVKSSTTPRHVTSELTNSHAPRTLDVRFAFGDVDDGEILSPLGVDGFFLSLNMCQQRYKRARDVLAASARRSELVPRTRWFREEDELINLIQDVRQDEDNESELQLLQEIEAAFTFPFLRTIFFFFLKIRIRYMSAIIFESKRLADYGKFGKRADGGERDPEVPHRRRAAVPIAMRTLRSLETCLITAVLGWCWLALPQQAVQGAVSCGLAELACRRTGRCVPVDAYCNGLDDCGDGSDEPALCTPCNRTYHGREGRTYRLDLPRPAEGRLPFLCHLTFTAGGQGHGELVQLLWDAFSIGRLDPEARDMYTSCPEGSMQLAELGRPFTGGSWCGAGEGQASYYSETSTVTASIRLFAAPASVPFEFRLRYRFVSRHEAIARLGTAEEPIERGSPVPGTYCSRNFYECYQKTCRVQSPNYPGEYPRNASCYVTLRQKEVPTCKHAMMSVKTSPTALGNGSQALVVWNDCPEERDRIILRDGSRSEDQILLIYCGGPLPRVTARGPAMLVEFHSSAMALPLGASQLRVELETQVVYVDSDGYDYAQTAQGCYFFINGTQKRSGMMRAPLHALPPGTNCTWNIKGASGDRVWLYFASYSQHDLRGQSAESNTSLLQMQSDQSSTSPACQVKLTFWDGAPATGMPLAVLCDETPRLCAHAALRNLTRSTRPCAPDESYLTLAPSLTIRMETPLGTALNTVRFNARYEFVSTSQGGEQWGESPSQQCSRIWRRVKAGVVSSPRDVRLFGRGGSERLECRYRVEAAAGERVKLTVHNVSLGEAANYCGSEADPHSGRPRCVHEAGARQASLTIYEAPWKDVRLPRACVCDNSSSLLPLTHTTSGRAVELEFLIDGMTPDEDFETLFFNASFELVRAPECPRKQRLRGEGGQLRFVSPPLSRPDIYCEGLPWLMEARDNRSLFVLTWGWLLPIEPQQATTSPSSLGTTTPAISIDGHTASDSSFSSSSFSSSSSSSSSSLTKCPTTNRLLMYSGWPPRLHKVVCPADPDSREYTVHVYSEEWLGSNGKISELQGPGRSPALLLDFVAREPGEAAASWLEISKSRSALRSQLRLLPESEGLNGSLRDCQHRCPELGACIASSLWCDGRIHCPSGFDEADCASGTRLLGWLSGGAWLLLAAVAGILAACACLFAVLVGSSVFSMTIKYNFVCNYLRIWEGEEVPDDWRTAIIVPLYKKGDVNKPGNYRGISLLPTAYKVYTEIIRGRLVKEIEEKKILPEGQAGFRKGRSTMDNLYTLNYVIQKAKRKIRKKVYATFIDLKKAFDTVNRKKLWECMQRLGISEYLTERIKQLYEETKGKVRWKNEVSEEFWTVKGVRQGCLLSPILFCIYIAEMEKEFERRNVGGVRIGNTRIWSLAYADDIVILSKNREAMKDMLQSTQRFFKERQLELSEEKTKILIFNKRRNQKKKRSGNGRKPIIVESAVLVAAILYLDKPTPLTFSIGLHMPLNLEFHPDPNAFLEPDGSVRHSRFRKLFSLRFLYVVLKYCFFYALSSRASTWCSPATLWLLLVIFTDCLCRLKLKQQGRVYTSSEHEMLTATTTDQTIDLIDYCSNF</sequence>
<dbReference type="InterPro" id="IPR036055">
    <property type="entry name" value="LDL_receptor-like_sf"/>
</dbReference>
<dbReference type="GO" id="GO:0004530">
    <property type="term" value="F:deoxyribonuclease I activity"/>
    <property type="evidence" value="ECO:0007669"/>
    <property type="project" value="TreeGrafter"/>
</dbReference>
<dbReference type="SUPFAM" id="SSF56672">
    <property type="entry name" value="DNA/RNA polymerases"/>
    <property type="match status" value="1"/>
</dbReference>
<comment type="caution">
    <text evidence="16">Lacks conserved residue(s) required for the propagation of feature annotation.</text>
</comment>
<evidence type="ECO:0000256" key="8">
    <source>
        <dbReference type="ARBA" id="ARBA00022801"/>
    </source>
</evidence>
<dbReference type="InterPro" id="IPR036728">
    <property type="entry name" value="PBP_GOBP_sf"/>
</dbReference>
<dbReference type="PROSITE" id="PS50821">
    <property type="entry name" value="PAZ"/>
    <property type="match status" value="1"/>
</dbReference>
<dbReference type="GO" id="GO:0005549">
    <property type="term" value="F:odorant binding"/>
    <property type="evidence" value="ECO:0007669"/>
    <property type="project" value="InterPro"/>
</dbReference>
<dbReference type="Pfam" id="PF00078">
    <property type="entry name" value="RVT_1"/>
    <property type="match status" value="1"/>
</dbReference>
<proteinExistence type="predicted"/>
<dbReference type="GO" id="GO:0005634">
    <property type="term" value="C:nucleus"/>
    <property type="evidence" value="ECO:0007669"/>
    <property type="project" value="TreeGrafter"/>
</dbReference>
<dbReference type="InterPro" id="IPR000477">
    <property type="entry name" value="RT_dom"/>
</dbReference>
<dbReference type="PROSITE" id="PS50068">
    <property type="entry name" value="LDLRA_2"/>
    <property type="match status" value="2"/>
</dbReference>
<evidence type="ECO:0000256" key="16">
    <source>
        <dbReference type="PROSITE-ProRule" id="PRU00124"/>
    </source>
</evidence>
<feature type="region of interest" description="Disordered" evidence="18">
    <location>
        <begin position="22"/>
        <end position="57"/>
    </location>
</feature>
<dbReference type="Pfam" id="PF20932">
    <property type="entry name" value="Dicer_dsRBD"/>
    <property type="match status" value="1"/>
</dbReference>
<evidence type="ECO:0000259" key="23">
    <source>
        <dbReference type="PROSITE" id="PS50878"/>
    </source>
</evidence>
<dbReference type="InterPro" id="IPR035914">
    <property type="entry name" value="Sperma_CUB_dom_sf"/>
</dbReference>
<evidence type="ECO:0000256" key="10">
    <source>
        <dbReference type="ARBA" id="ARBA00022840"/>
    </source>
</evidence>